<evidence type="ECO:0000313" key="15">
    <source>
        <dbReference type="EMBL" id="CAD7274466.1"/>
    </source>
</evidence>
<dbReference type="SMART" id="SM00913">
    <property type="entry name" value="IBN_N"/>
    <property type="match status" value="1"/>
</dbReference>
<evidence type="ECO:0000259" key="14">
    <source>
        <dbReference type="PROSITE" id="PS50166"/>
    </source>
</evidence>
<dbReference type="Pfam" id="PF18773">
    <property type="entry name" value="Importin_rep"/>
    <property type="match status" value="1"/>
</dbReference>
<dbReference type="GO" id="GO:0005737">
    <property type="term" value="C:cytoplasm"/>
    <property type="evidence" value="ECO:0007669"/>
    <property type="project" value="TreeGrafter"/>
</dbReference>
<keyword evidence="16" id="KW-1185">Reference proteome</keyword>
<dbReference type="PROSITE" id="PS50166">
    <property type="entry name" value="IMPORTIN_B_NT"/>
    <property type="match status" value="1"/>
</dbReference>
<gene>
    <name evidence="15" type="ORF">NMOB1V02_LOCUS2297</name>
</gene>
<dbReference type="EMBL" id="CAJPEX010000253">
    <property type="protein sequence ID" value="CAG0914618.1"/>
    <property type="molecule type" value="Genomic_DNA"/>
</dbReference>
<evidence type="ECO:0000256" key="5">
    <source>
        <dbReference type="ARBA" id="ARBA00016020"/>
    </source>
</evidence>
<dbReference type="Pfam" id="PF03810">
    <property type="entry name" value="IBN_N"/>
    <property type="match status" value="1"/>
</dbReference>
<dbReference type="InterPro" id="IPR051345">
    <property type="entry name" value="Importin_beta-like_NTR"/>
</dbReference>
<evidence type="ECO:0000256" key="10">
    <source>
        <dbReference type="ARBA" id="ARBA00023157"/>
    </source>
</evidence>
<evidence type="ECO:0000256" key="12">
    <source>
        <dbReference type="ARBA" id="ARBA00023242"/>
    </source>
</evidence>
<dbReference type="GO" id="GO:0005634">
    <property type="term" value="C:nucleus"/>
    <property type="evidence" value="ECO:0007669"/>
    <property type="project" value="UniProtKB-SubCell"/>
</dbReference>
<evidence type="ECO:0000256" key="13">
    <source>
        <dbReference type="SAM" id="MobiDB-lite"/>
    </source>
</evidence>
<evidence type="ECO:0000256" key="2">
    <source>
        <dbReference type="ARBA" id="ARBA00007991"/>
    </source>
</evidence>
<keyword evidence="10" id="KW-1015">Disulfide bond</keyword>
<keyword evidence="9" id="KW-0653">Protein transport</keyword>
<dbReference type="Pfam" id="PF18806">
    <property type="entry name" value="Importin_rep_3"/>
    <property type="match status" value="1"/>
</dbReference>
<dbReference type="Proteomes" id="UP000678499">
    <property type="component" value="Unassembled WGS sequence"/>
</dbReference>
<keyword evidence="7" id="KW-0732">Signal</keyword>
<evidence type="ECO:0000256" key="9">
    <source>
        <dbReference type="ARBA" id="ARBA00022927"/>
    </source>
</evidence>
<organism evidence="15">
    <name type="scientific">Notodromas monacha</name>
    <dbReference type="NCBI Taxonomy" id="399045"/>
    <lineage>
        <taxon>Eukaryota</taxon>
        <taxon>Metazoa</taxon>
        <taxon>Ecdysozoa</taxon>
        <taxon>Arthropoda</taxon>
        <taxon>Crustacea</taxon>
        <taxon>Oligostraca</taxon>
        <taxon>Ostracoda</taxon>
        <taxon>Podocopa</taxon>
        <taxon>Podocopida</taxon>
        <taxon>Cypridocopina</taxon>
        <taxon>Cypridoidea</taxon>
        <taxon>Cyprididae</taxon>
        <taxon>Notodromas</taxon>
    </lineage>
</organism>
<name>A0A7R9G9U3_9CRUS</name>
<dbReference type="Pfam" id="PF24140">
    <property type="entry name" value="TPR_TNPO3_IPO13_3rd"/>
    <property type="match status" value="1"/>
</dbReference>
<dbReference type="InterPro" id="IPR001494">
    <property type="entry name" value="Importin-beta_N"/>
</dbReference>
<dbReference type="GO" id="GO:0031267">
    <property type="term" value="F:small GTPase binding"/>
    <property type="evidence" value="ECO:0007669"/>
    <property type="project" value="InterPro"/>
</dbReference>
<comment type="subunit">
    <text evidence="3">Interacts with UBC9, RAN, RBM8A, eIF-1A and PAX6.</text>
</comment>
<feature type="compositionally biased region" description="Low complexity" evidence="13">
    <location>
        <begin position="1186"/>
        <end position="1204"/>
    </location>
</feature>
<dbReference type="InterPro" id="IPR011989">
    <property type="entry name" value="ARM-like"/>
</dbReference>
<evidence type="ECO:0000256" key="8">
    <source>
        <dbReference type="ARBA" id="ARBA00022737"/>
    </source>
</evidence>
<evidence type="ECO:0000256" key="3">
    <source>
        <dbReference type="ARBA" id="ARBA00011422"/>
    </source>
</evidence>
<evidence type="ECO:0000256" key="11">
    <source>
        <dbReference type="ARBA" id="ARBA00023180"/>
    </source>
</evidence>
<dbReference type="Gene3D" id="1.25.10.10">
    <property type="entry name" value="Leucine-rich Repeat Variant"/>
    <property type="match status" value="1"/>
</dbReference>
<protein>
    <recommendedName>
        <fullName evidence="5">Importin-13</fullName>
    </recommendedName>
</protein>
<dbReference type="SUPFAM" id="SSF57501">
    <property type="entry name" value="Cystine-knot cytokines"/>
    <property type="match status" value="1"/>
</dbReference>
<feature type="region of interest" description="Disordered" evidence="13">
    <location>
        <begin position="1186"/>
        <end position="1209"/>
    </location>
</feature>
<evidence type="ECO:0000313" key="16">
    <source>
        <dbReference type="Proteomes" id="UP000678499"/>
    </source>
</evidence>
<dbReference type="OrthoDB" id="2016913at2759"/>
<dbReference type="PANTHER" id="PTHR12363">
    <property type="entry name" value="TRANSPORTIN 3 AND IMPORTIN 13"/>
    <property type="match status" value="1"/>
</dbReference>
<keyword evidence="12" id="KW-0539">Nucleus</keyword>
<evidence type="ECO:0000256" key="1">
    <source>
        <dbReference type="ARBA" id="ARBA00004123"/>
    </source>
</evidence>
<dbReference type="Pfam" id="PF16077">
    <property type="entry name" value="Spaetzle"/>
    <property type="match status" value="1"/>
</dbReference>
<evidence type="ECO:0000256" key="7">
    <source>
        <dbReference type="ARBA" id="ARBA00022729"/>
    </source>
</evidence>
<dbReference type="InterPro" id="IPR057942">
    <property type="entry name" value="TPR_TNPO3_IPO13_3rd"/>
</dbReference>
<accession>A0A7R9G9U3</accession>
<dbReference type="InterPro" id="IPR013598">
    <property type="entry name" value="Exportin-1/Importin-b-like"/>
</dbReference>
<reference evidence="15" key="1">
    <citation type="submission" date="2020-11" db="EMBL/GenBank/DDBJ databases">
        <authorList>
            <person name="Tran Van P."/>
        </authorList>
    </citation>
    <scope>NUCLEOTIDE SEQUENCE</scope>
</reference>
<dbReference type="Gene3D" id="2.10.90.10">
    <property type="entry name" value="Cystine-knot cytokines"/>
    <property type="match status" value="1"/>
</dbReference>
<comment type="similarity">
    <text evidence="2">Belongs to the importin beta family.</text>
</comment>
<dbReference type="Pfam" id="PF08389">
    <property type="entry name" value="Xpo1"/>
    <property type="match status" value="1"/>
</dbReference>
<dbReference type="InterPro" id="IPR040520">
    <property type="entry name" value="Importin_rep_3"/>
</dbReference>
<dbReference type="InterPro" id="IPR040709">
    <property type="entry name" value="Importin_rep_1"/>
</dbReference>
<proteinExistence type="inferred from homology"/>
<dbReference type="EMBL" id="OA882290">
    <property type="protein sequence ID" value="CAD7274466.1"/>
    <property type="molecule type" value="Genomic_DNA"/>
</dbReference>
<sequence length="1306" mass="142302">MERITSQQVEHAVNEFYVGGASQLQVHQWLKQAQCAPEMWEIVWTLLEKEGSSVEVKFFSAKALHLKITNSWSDVPLDQQDNLKQKLVELIERHVAGPKVVLTRLLMCSCSFIIHCILEQQSDAVKDFLSAMVLTRSNSPTLLLQLLTLLPEETEAANCKAEQRVTLKVELRKSLGNVLELIKEILEQEMASGEVGDASVDALRCLLAWIQFGISLDVLEPVCPIVLSSVGQAATCESALEVLSAMLTEAGSCASKLPETTFRIVSKLLSVEALLDQAEQTGATDMCRSIFSALLPVGEANSKLILQWLASDEGHEKRAVAIQFITLVLRCSAAPGHFPTDEAHSDQAFGFWYNLQDALSSFSWPYSSPGDDECQRRKESCEALLAPIQRSLVEVLLRKSCYAPDYDTWADDERESFRCYRQDIGDALVQCFEALGVELVRLLEAALMAGAARLQASNGQDWAPLEAAVHAYGHVAECLCRPQCDGIVPAVLLCLPCLVSSNNRHLLCSLFTMLGALAEWLELNPEFLPAVVHVLLPALAVPELATPASLAIKAITCDCWEALQPFKDDILTHCMSAMKSGKLRSSECVRLMYPVGRMLGSLPVDATLSAYLSTCLAPLVGDVQALLGQQPTEAVRDALVVQLRMFAMLAFSLDMDTARRTTQCVSVDEDPTTALMQPQEHAAQQQQQRGLKRRIAEGGGGLEVEEPIAQNRTGQAVVLMLQQLLPTLKVVVQHWAADPNVIEAVCNLVAKTLLSLDAGSSPALLADLIVTISTMYQLNPHPAVLDLCKNLFVLYDNNNNNKNNRPLQLQHGISGSTENNNAVATSRSDANNAALTAFLSQICSSTLVAFEATQDVREHSDMLEAFLVLLSQALRKRPALVLGNAALNHGAVFQLAVLALGLPEHGVAKAAASYLVSFVDHAKDTPALYNLLVADPCSPADIGAGGGAVLVDRIVKCAASDAVRSVLPCLAEVLLTLNKRFPDLLSRLLPVAAASSSSSSSMCPGDSEKARVVFVSGVLRERSSKARMAELVVNFASACRGLMNTEYGRQTSAMLIKDASGGSGRSPNPPMILWTALSVVLGIETRAEIIRGLPCVKMLHQLLCTRPGNTYPSQAIERFIDENKALIRRMYGEFSSPAEFFSFRGKRDSGPYEEFFASDIGQNSSSPDDFHQKFTNVDEIMRVRRATSPTSGPSASGQASAPPAINTDSSRVDACQSKTEVVTPYWASNSAGKIRAIVNTQHFEQAIYQEICQTGRQTSRCQGGCSCEQKYKWHRLLAYDPDNDCAGIFMDWFLFPSCCVCRCNIS</sequence>
<comment type="subunit">
    <text evidence="4">Homodimer; disulfide-linked.</text>
</comment>
<dbReference type="InterPro" id="IPR029034">
    <property type="entry name" value="Cystine-knot_cytokine"/>
</dbReference>
<evidence type="ECO:0000256" key="4">
    <source>
        <dbReference type="ARBA" id="ARBA00011748"/>
    </source>
</evidence>
<dbReference type="FunFam" id="2.10.90.10:FF:000018">
    <property type="entry name" value="Spatzle 4"/>
    <property type="match status" value="1"/>
</dbReference>
<dbReference type="InterPro" id="IPR032104">
    <property type="entry name" value="Spaetzle"/>
</dbReference>
<feature type="domain" description="Importin N-terminal" evidence="14">
    <location>
        <begin position="26"/>
        <end position="93"/>
    </location>
</feature>
<dbReference type="SUPFAM" id="SSF48371">
    <property type="entry name" value="ARM repeat"/>
    <property type="match status" value="1"/>
</dbReference>
<dbReference type="InterPro" id="IPR016024">
    <property type="entry name" value="ARM-type_fold"/>
</dbReference>
<keyword evidence="6" id="KW-0813">Transport</keyword>
<dbReference type="GO" id="GO:0006606">
    <property type="term" value="P:protein import into nucleus"/>
    <property type="evidence" value="ECO:0007669"/>
    <property type="project" value="TreeGrafter"/>
</dbReference>
<comment type="subcellular location">
    <subcellularLocation>
        <location evidence="1">Nucleus</location>
    </subcellularLocation>
</comment>
<keyword evidence="11" id="KW-0325">Glycoprotein</keyword>
<dbReference type="PANTHER" id="PTHR12363:SF33">
    <property type="entry name" value="IMPORTIN-13"/>
    <property type="match status" value="1"/>
</dbReference>
<evidence type="ECO:0000256" key="6">
    <source>
        <dbReference type="ARBA" id="ARBA00022448"/>
    </source>
</evidence>
<keyword evidence="8" id="KW-0677">Repeat</keyword>